<evidence type="ECO:0000313" key="2">
    <source>
        <dbReference type="Proteomes" id="UP000298663"/>
    </source>
</evidence>
<accession>A0A4U5MM53</accession>
<name>A0A4U5MM53_STECR</name>
<evidence type="ECO:0000313" key="1">
    <source>
        <dbReference type="EMBL" id="TKR70558.1"/>
    </source>
</evidence>
<organism evidence="1 2">
    <name type="scientific">Steinernema carpocapsae</name>
    <name type="common">Entomopathogenic nematode</name>
    <dbReference type="NCBI Taxonomy" id="34508"/>
    <lineage>
        <taxon>Eukaryota</taxon>
        <taxon>Metazoa</taxon>
        <taxon>Ecdysozoa</taxon>
        <taxon>Nematoda</taxon>
        <taxon>Chromadorea</taxon>
        <taxon>Rhabditida</taxon>
        <taxon>Tylenchina</taxon>
        <taxon>Panagrolaimomorpha</taxon>
        <taxon>Strongyloidoidea</taxon>
        <taxon>Steinernematidae</taxon>
        <taxon>Steinernema</taxon>
    </lineage>
</organism>
<reference evidence="1 2" key="1">
    <citation type="journal article" date="2015" name="Genome Biol.">
        <title>Comparative genomics of Steinernema reveals deeply conserved gene regulatory networks.</title>
        <authorList>
            <person name="Dillman A.R."/>
            <person name="Macchietto M."/>
            <person name="Porter C.F."/>
            <person name="Rogers A."/>
            <person name="Williams B."/>
            <person name="Antoshechkin I."/>
            <person name="Lee M.M."/>
            <person name="Goodwin Z."/>
            <person name="Lu X."/>
            <person name="Lewis E.E."/>
            <person name="Goodrich-Blair H."/>
            <person name="Stock S.P."/>
            <person name="Adams B.J."/>
            <person name="Sternberg P.W."/>
            <person name="Mortazavi A."/>
        </authorList>
    </citation>
    <scope>NUCLEOTIDE SEQUENCE [LARGE SCALE GENOMIC DNA]</scope>
    <source>
        <strain evidence="1 2">ALL</strain>
    </source>
</reference>
<keyword evidence="2" id="KW-1185">Reference proteome</keyword>
<gene>
    <name evidence="1" type="ORF">L596_022569</name>
</gene>
<proteinExistence type="predicted"/>
<dbReference type="AlphaFoldDB" id="A0A4U5MM53"/>
<comment type="caution">
    <text evidence="1">The sequence shown here is derived from an EMBL/GenBank/DDBJ whole genome shotgun (WGS) entry which is preliminary data.</text>
</comment>
<dbReference type="Proteomes" id="UP000298663">
    <property type="component" value="Unassembled WGS sequence"/>
</dbReference>
<dbReference type="EMBL" id="AZBU02000007">
    <property type="protein sequence ID" value="TKR70558.1"/>
    <property type="molecule type" value="Genomic_DNA"/>
</dbReference>
<sequence length="220" mass="25609">MKLLLDSGEKLQTVLSMSLVYRPCRHVSEPFRSCLDIRSPMLHIPLISQMIIAKPKRRSTPFKKLSAFYLSKEDFTLFAFSSDTKRAHCIHNACGAIVRLRKQKSLEGELIVAHNHAWADSPRTKGRAMFLLYHRKQLLTIDMVCFNIQNPLALFHPDLINRYFRATAAYIDEEDLPNLYLRRVEKLTRDQHIEKTKMDDSKLENDGVYVLKFSMKSKKP</sequence>
<protein>
    <submittedName>
        <fullName evidence="1">Uncharacterized protein</fullName>
    </submittedName>
</protein>
<reference evidence="1 2" key="2">
    <citation type="journal article" date="2019" name="G3 (Bethesda)">
        <title>Hybrid Assembly of the Genome of the Entomopathogenic Nematode Steinernema carpocapsae Identifies the X-Chromosome.</title>
        <authorList>
            <person name="Serra L."/>
            <person name="Macchietto M."/>
            <person name="Macias-Munoz A."/>
            <person name="McGill C.J."/>
            <person name="Rodriguez I.M."/>
            <person name="Rodriguez B."/>
            <person name="Murad R."/>
            <person name="Mortazavi A."/>
        </authorList>
    </citation>
    <scope>NUCLEOTIDE SEQUENCE [LARGE SCALE GENOMIC DNA]</scope>
    <source>
        <strain evidence="1 2">ALL</strain>
    </source>
</reference>